<evidence type="ECO:0000313" key="2">
    <source>
        <dbReference type="Proteomes" id="UP001164539"/>
    </source>
</evidence>
<gene>
    <name evidence="1" type="ORF">OWV82_006783</name>
</gene>
<organism evidence="1 2">
    <name type="scientific">Melia azedarach</name>
    <name type="common">Chinaberry tree</name>
    <dbReference type="NCBI Taxonomy" id="155640"/>
    <lineage>
        <taxon>Eukaryota</taxon>
        <taxon>Viridiplantae</taxon>
        <taxon>Streptophyta</taxon>
        <taxon>Embryophyta</taxon>
        <taxon>Tracheophyta</taxon>
        <taxon>Spermatophyta</taxon>
        <taxon>Magnoliopsida</taxon>
        <taxon>eudicotyledons</taxon>
        <taxon>Gunneridae</taxon>
        <taxon>Pentapetalae</taxon>
        <taxon>rosids</taxon>
        <taxon>malvids</taxon>
        <taxon>Sapindales</taxon>
        <taxon>Meliaceae</taxon>
        <taxon>Melia</taxon>
    </lineage>
</organism>
<evidence type="ECO:0000313" key="1">
    <source>
        <dbReference type="EMBL" id="KAJ4723404.1"/>
    </source>
</evidence>
<proteinExistence type="predicted"/>
<dbReference type="EMBL" id="CM051396">
    <property type="protein sequence ID" value="KAJ4723404.1"/>
    <property type="molecule type" value="Genomic_DNA"/>
</dbReference>
<keyword evidence="2" id="KW-1185">Reference proteome</keyword>
<name>A0ACC1YK42_MELAZ</name>
<comment type="caution">
    <text evidence="1">The sequence shown here is derived from an EMBL/GenBank/DDBJ whole genome shotgun (WGS) entry which is preliminary data.</text>
</comment>
<dbReference type="Proteomes" id="UP001164539">
    <property type="component" value="Chromosome 3"/>
</dbReference>
<accession>A0ACC1YK42</accession>
<sequence length="228" mass="25633">MATTSLRKFYEQVDSDFPDGVSISLPGSRIPEWFSNQSLGPSITIQLPQLCSNRSFIGFALCVIIAIEDVSEPGVYVGVQCSYGFNTTKIGWLQRRSWIMTSDDYKIYTDHVCLEFDPCLPDLEHHTSFSFDFSLVNGEGVEVKCCGVCPVYAHPIETKPNTFTVSMVPPTEEECRKLHNEFRDEASTSATTVGRSDGEEINTQQHSSFLSQIFHCLGLDFNCLWRSE</sequence>
<protein>
    <submittedName>
        <fullName evidence="1">Disease resistance protein (TIR-NBS-LRR class) family</fullName>
    </submittedName>
</protein>
<reference evidence="1 2" key="1">
    <citation type="journal article" date="2023" name="Science">
        <title>Complex scaffold remodeling in plant triterpene biosynthesis.</title>
        <authorList>
            <person name="De La Pena R."/>
            <person name="Hodgson H."/>
            <person name="Liu J.C."/>
            <person name="Stephenson M.J."/>
            <person name="Martin A.C."/>
            <person name="Owen C."/>
            <person name="Harkess A."/>
            <person name="Leebens-Mack J."/>
            <person name="Jimenez L.E."/>
            <person name="Osbourn A."/>
            <person name="Sattely E.S."/>
        </authorList>
    </citation>
    <scope>NUCLEOTIDE SEQUENCE [LARGE SCALE GENOMIC DNA]</scope>
    <source>
        <strain evidence="2">cv. JPN11</strain>
        <tissue evidence="1">Leaf</tissue>
    </source>
</reference>